<dbReference type="InterPro" id="IPR008333">
    <property type="entry name" value="Cbr1-like_FAD-bd_dom"/>
</dbReference>
<evidence type="ECO:0000313" key="11">
    <source>
        <dbReference type="Proteomes" id="UP000838412"/>
    </source>
</evidence>
<dbReference type="InterPro" id="IPR017927">
    <property type="entry name" value="FAD-bd_FR_type"/>
</dbReference>
<dbReference type="InterPro" id="IPR017938">
    <property type="entry name" value="Riboflavin_synthase-like_b-brl"/>
</dbReference>
<feature type="binding site" evidence="7">
    <location>
        <position position="247"/>
    </location>
    <ligand>
        <name>FAD</name>
        <dbReference type="ChEBI" id="CHEBI:57692"/>
    </ligand>
</feature>
<dbReference type="PANTHER" id="PTHR19370:SF184">
    <property type="entry name" value="NADH-CYTOCHROME B5 REDUCTASE-LIKE"/>
    <property type="match status" value="1"/>
</dbReference>
<dbReference type="PRINTS" id="PR00406">
    <property type="entry name" value="CYTB5RDTASE"/>
</dbReference>
<evidence type="ECO:0000256" key="2">
    <source>
        <dbReference type="ARBA" id="ARBA00006105"/>
    </source>
</evidence>
<dbReference type="GO" id="GO:0090524">
    <property type="term" value="F:cytochrome-b5 reductase activity, acting on NADH"/>
    <property type="evidence" value="ECO:0007669"/>
    <property type="project" value="UniProtKB-EC"/>
</dbReference>
<evidence type="ECO:0000313" key="10">
    <source>
        <dbReference type="EMBL" id="CAH1244289.1"/>
    </source>
</evidence>
<feature type="binding site" evidence="7">
    <location>
        <position position="179"/>
    </location>
    <ligand>
        <name>FAD</name>
        <dbReference type="ChEBI" id="CHEBI:57692"/>
    </ligand>
</feature>
<feature type="binding site" evidence="7">
    <location>
        <position position="198"/>
    </location>
    <ligand>
        <name>FAD</name>
        <dbReference type="ChEBI" id="CHEBI:57692"/>
    </ligand>
</feature>
<keyword evidence="11" id="KW-1185">Reference proteome</keyword>
<dbReference type="EMBL" id="OV696698">
    <property type="protein sequence ID" value="CAH1244289.1"/>
    <property type="molecule type" value="Genomic_DNA"/>
</dbReference>
<dbReference type="Pfam" id="PF09791">
    <property type="entry name" value="Oxidored-like"/>
    <property type="match status" value="1"/>
</dbReference>
<dbReference type="Gene3D" id="3.40.50.80">
    <property type="entry name" value="Nucleotide-binding domain of ferredoxin-NADP reductase (FNR) module"/>
    <property type="match status" value="1"/>
</dbReference>
<protein>
    <recommendedName>
        <fullName evidence="8">NADH-cytochrome b5 reductase</fullName>
        <ecNumber evidence="8">1.6.2.2</ecNumber>
    </recommendedName>
</protein>
<dbReference type="SUPFAM" id="SSF63380">
    <property type="entry name" value="Riboflavin synthase domain-like"/>
    <property type="match status" value="1"/>
</dbReference>
<dbReference type="PRINTS" id="PR00371">
    <property type="entry name" value="FPNCR"/>
</dbReference>
<dbReference type="Pfam" id="PF00175">
    <property type="entry name" value="NAD_binding_1"/>
    <property type="match status" value="1"/>
</dbReference>
<name>A0A8J9YZ30_BRALA</name>
<dbReference type="Pfam" id="PF00970">
    <property type="entry name" value="FAD_binding_6"/>
    <property type="match status" value="1"/>
</dbReference>
<feature type="binding site" evidence="7">
    <location>
        <position position="181"/>
    </location>
    <ligand>
        <name>FAD</name>
        <dbReference type="ChEBI" id="CHEBI:57692"/>
    </ligand>
</feature>
<evidence type="ECO:0000256" key="5">
    <source>
        <dbReference type="ARBA" id="ARBA00023002"/>
    </source>
</evidence>
<reference evidence="10" key="1">
    <citation type="submission" date="2022-01" db="EMBL/GenBank/DDBJ databases">
        <authorList>
            <person name="Braso-Vives M."/>
        </authorList>
    </citation>
    <scope>NUCLEOTIDE SEQUENCE</scope>
</reference>
<feature type="binding site" evidence="7">
    <location>
        <position position="206"/>
    </location>
    <ligand>
        <name>FAD</name>
        <dbReference type="ChEBI" id="CHEBI:57692"/>
    </ligand>
</feature>
<dbReference type="OrthoDB" id="432685at2759"/>
<evidence type="ECO:0000256" key="8">
    <source>
        <dbReference type="RuleBase" id="RU361226"/>
    </source>
</evidence>
<dbReference type="InterPro" id="IPR019180">
    <property type="entry name" value="Oxidoreductase-like_N"/>
</dbReference>
<evidence type="ECO:0000259" key="9">
    <source>
        <dbReference type="PROSITE" id="PS51384"/>
    </source>
</evidence>
<dbReference type="SUPFAM" id="SSF52343">
    <property type="entry name" value="Ferredoxin reductase-like, C-terminal NADP-linked domain"/>
    <property type="match status" value="1"/>
</dbReference>
<evidence type="ECO:0000256" key="6">
    <source>
        <dbReference type="ARBA" id="ARBA00023027"/>
    </source>
</evidence>
<dbReference type="PANTHER" id="PTHR19370">
    <property type="entry name" value="NADH-CYTOCHROME B5 REDUCTASE"/>
    <property type="match status" value="1"/>
</dbReference>
<organism evidence="10 11">
    <name type="scientific">Branchiostoma lanceolatum</name>
    <name type="common">Common lancelet</name>
    <name type="synonym">Amphioxus lanceolatum</name>
    <dbReference type="NCBI Taxonomy" id="7740"/>
    <lineage>
        <taxon>Eukaryota</taxon>
        <taxon>Metazoa</taxon>
        <taxon>Chordata</taxon>
        <taxon>Cephalochordata</taxon>
        <taxon>Leptocardii</taxon>
        <taxon>Amphioxiformes</taxon>
        <taxon>Branchiostomatidae</taxon>
        <taxon>Branchiostoma</taxon>
    </lineage>
</organism>
<dbReference type="Proteomes" id="UP000838412">
    <property type="component" value="Chromosome 13"/>
</dbReference>
<keyword evidence="5 8" id="KW-0560">Oxidoreductase</keyword>
<dbReference type="PROSITE" id="PS51384">
    <property type="entry name" value="FAD_FR"/>
    <property type="match status" value="1"/>
</dbReference>
<dbReference type="EC" id="1.6.2.2" evidence="8"/>
<accession>A0A8J9YZ30</accession>
<dbReference type="InterPro" id="IPR001834">
    <property type="entry name" value="CBR-like"/>
</dbReference>
<dbReference type="Gene3D" id="2.40.30.10">
    <property type="entry name" value="Translation factors"/>
    <property type="match status" value="1"/>
</dbReference>
<comment type="catalytic activity">
    <reaction evidence="8">
        <text>2 Fe(III)-[cytochrome b5] + NADH = 2 Fe(II)-[cytochrome b5] + NAD(+) + H(+)</text>
        <dbReference type="Rhea" id="RHEA:46680"/>
        <dbReference type="Rhea" id="RHEA-COMP:10438"/>
        <dbReference type="Rhea" id="RHEA-COMP:10439"/>
        <dbReference type="ChEBI" id="CHEBI:15378"/>
        <dbReference type="ChEBI" id="CHEBI:29033"/>
        <dbReference type="ChEBI" id="CHEBI:29034"/>
        <dbReference type="ChEBI" id="CHEBI:57540"/>
        <dbReference type="ChEBI" id="CHEBI:57945"/>
        <dbReference type="EC" id="1.6.2.2"/>
    </reaction>
</comment>
<evidence type="ECO:0000256" key="7">
    <source>
        <dbReference type="PIRSR" id="PIRSR601834-1"/>
    </source>
</evidence>
<comment type="similarity">
    <text evidence="2 8">Belongs to the flavoprotein pyridine nucleotide cytochrome reductase family.</text>
</comment>
<comment type="cofactor">
    <cofactor evidence="1 7 8">
        <name>FAD</name>
        <dbReference type="ChEBI" id="CHEBI:57692"/>
    </cofactor>
</comment>
<dbReference type="InterPro" id="IPR039261">
    <property type="entry name" value="FNR_nucleotide-bd"/>
</dbReference>
<evidence type="ECO:0000256" key="1">
    <source>
        <dbReference type="ARBA" id="ARBA00001974"/>
    </source>
</evidence>
<dbReference type="AlphaFoldDB" id="A0A8J9YZ30"/>
<dbReference type="InterPro" id="IPR001433">
    <property type="entry name" value="OxRdtase_FAD/NAD-bd"/>
</dbReference>
<keyword evidence="6 8" id="KW-0520">NAD</keyword>
<keyword evidence="3 7" id="KW-0285">Flavoprotein</keyword>
<evidence type="ECO:0000256" key="3">
    <source>
        <dbReference type="ARBA" id="ARBA00022630"/>
    </source>
</evidence>
<dbReference type="InterPro" id="IPR001709">
    <property type="entry name" value="Flavoprot_Pyr_Nucl_cyt_Rdtase"/>
</dbReference>
<feature type="binding site" evidence="7">
    <location>
        <position position="205"/>
    </location>
    <ligand>
        <name>FAD</name>
        <dbReference type="ChEBI" id="CHEBI:57692"/>
    </ligand>
</feature>
<proteinExistence type="inferred from homology"/>
<sequence length="367" mass="40937">MENSDLPPAVTQKASPSNCHVTAEAGCDWPAGPEKPLPSDCCGAGRASSSNCHVTAEAGCDWPVEPEKPLPSDCCGGGCVPCVMDIYAEEMRLWQEEYRSLREGKRTAQESRDPHTAGPVLSSDKYTAFRLENIQKLTFDTTSGTYVYRFHIPGDRRLGLAVGQHIILRGSVASRSVTRQYTPISSLDARGHFDVLIKVYQTGVMSRYVRTWQVGDMVEWRGPFGTFTYRANQYRHLVMVAAGTGITPMLQVARRVLGNEEDETLVRLLYACRRYQDILLKDVLDNLAAFWNFSVSYYLSQEDQKNFKPKYGDEIHHGRVDQAVLSAELPPPGSGVLVLICGTRSFNSDMEESLKALGFSQTDIFRF</sequence>
<keyword evidence="4 7" id="KW-0274">FAD</keyword>
<gene>
    <name evidence="10" type="primary">CYB5RL</name>
    <name evidence="10" type="ORF">BLAG_LOCUS6959</name>
</gene>
<evidence type="ECO:0000256" key="4">
    <source>
        <dbReference type="ARBA" id="ARBA00022827"/>
    </source>
</evidence>
<feature type="domain" description="FAD-binding FR-type" evidence="9">
    <location>
        <begin position="124"/>
        <end position="230"/>
    </location>
</feature>
<dbReference type="CDD" id="cd06183">
    <property type="entry name" value="cyt_b5_reduct_like"/>
    <property type="match status" value="1"/>
</dbReference>
<feature type="binding site" evidence="7">
    <location>
        <position position="196"/>
    </location>
    <ligand>
        <name>FAD</name>
        <dbReference type="ChEBI" id="CHEBI:57692"/>
    </ligand>
</feature>